<gene>
    <name evidence="1" type="ORF">LOK49_LG10G01661</name>
</gene>
<evidence type="ECO:0000313" key="2">
    <source>
        <dbReference type="Proteomes" id="UP001060215"/>
    </source>
</evidence>
<dbReference type="EMBL" id="CM045767">
    <property type="protein sequence ID" value="KAI7998963.1"/>
    <property type="molecule type" value="Genomic_DNA"/>
</dbReference>
<comment type="caution">
    <text evidence="1">The sequence shown here is derived from an EMBL/GenBank/DDBJ whole genome shotgun (WGS) entry which is preliminary data.</text>
</comment>
<proteinExistence type="predicted"/>
<dbReference type="Proteomes" id="UP001060215">
    <property type="component" value="Chromosome 10"/>
</dbReference>
<protein>
    <submittedName>
        <fullName evidence="1">Cation/H(+) antiporter 3</fullName>
    </submittedName>
</protein>
<organism evidence="1 2">
    <name type="scientific">Camellia lanceoleosa</name>
    <dbReference type="NCBI Taxonomy" id="1840588"/>
    <lineage>
        <taxon>Eukaryota</taxon>
        <taxon>Viridiplantae</taxon>
        <taxon>Streptophyta</taxon>
        <taxon>Embryophyta</taxon>
        <taxon>Tracheophyta</taxon>
        <taxon>Spermatophyta</taxon>
        <taxon>Magnoliopsida</taxon>
        <taxon>eudicotyledons</taxon>
        <taxon>Gunneridae</taxon>
        <taxon>Pentapetalae</taxon>
        <taxon>asterids</taxon>
        <taxon>Ericales</taxon>
        <taxon>Theaceae</taxon>
        <taxon>Camellia</taxon>
    </lineage>
</organism>
<reference evidence="1 2" key="1">
    <citation type="journal article" date="2022" name="Plant J.">
        <title>Chromosome-level genome of Camellia lanceoleosa provides a valuable resource for understanding genome evolution and self-incompatibility.</title>
        <authorList>
            <person name="Gong W."/>
            <person name="Xiao S."/>
            <person name="Wang L."/>
            <person name="Liao Z."/>
            <person name="Chang Y."/>
            <person name="Mo W."/>
            <person name="Hu G."/>
            <person name="Li W."/>
            <person name="Zhao G."/>
            <person name="Zhu H."/>
            <person name="Hu X."/>
            <person name="Ji K."/>
            <person name="Xiang X."/>
            <person name="Song Q."/>
            <person name="Yuan D."/>
            <person name="Jin S."/>
            <person name="Zhang L."/>
        </authorList>
    </citation>
    <scope>NUCLEOTIDE SEQUENCE [LARGE SCALE GENOMIC DNA]</scope>
    <source>
        <strain evidence="1">SQ_2022a</strain>
    </source>
</reference>
<evidence type="ECO:0000313" key="1">
    <source>
        <dbReference type="EMBL" id="KAI7998963.1"/>
    </source>
</evidence>
<keyword evidence="2" id="KW-1185">Reference proteome</keyword>
<name>A0ACC0GEH4_9ERIC</name>
<sequence>MMILGLAVPPGSPLGSGIVQRLSLFVSAVFLPLYIVNAGRVVDVSVIDPDNYTVAMVIIDIVAYFAKLVGAVVPMRFCNVPDMHAFAFALSFQGVFDVFFFKIALRHGV</sequence>
<accession>A0ACC0GEH4</accession>